<name>A0A2J0L2Q7_9BACT</name>
<evidence type="ECO:0000313" key="2">
    <source>
        <dbReference type="Proteomes" id="UP000230052"/>
    </source>
</evidence>
<accession>A0A2J0L2Q7</accession>
<protein>
    <submittedName>
        <fullName evidence="1">Uncharacterized protein</fullName>
    </submittedName>
</protein>
<comment type="caution">
    <text evidence="1">The sequence shown here is derived from an EMBL/GenBank/DDBJ whole genome shotgun (WGS) entry which is preliminary data.</text>
</comment>
<evidence type="ECO:0000313" key="1">
    <source>
        <dbReference type="EMBL" id="PIU40787.1"/>
    </source>
</evidence>
<dbReference type="AlphaFoldDB" id="A0A2J0L2Q7"/>
<gene>
    <name evidence="1" type="ORF">COS99_08695</name>
</gene>
<sequence length="77" mass="8626">MNKKNASATVTVEKYALKIFSIANQITEVEKLIEDRKGIRAYSAANTDKIIVDTILKLQNAKIELQAALDCFLKISR</sequence>
<dbReference type="Proteomes" id="UP000230052">
    <property type="component" value="Unassembled WGS sequence"/>
</dbReference>
<reference evidence="1 2" key="1">
    <citation type="submission" date="2017-09" db="EMBL/GenBank/DDBJ databases">
        <title>Depth-based differentiation of microbial function through sediment-hosted aquifers and enrichment of novel symbionts in the deep terrestrial subsurface.</title>
        <authorList>
            <person name="Probst A.J."/>
            <person name="Ladd B."/>
            <person name="Jarett J.K."/>
            <person name="Geller-Mcgrath D.E."/>
            <person name="Sieber C.M."/>
            <person name="Emerson J.B."/>
            <person name="Anantharaman K."/>
            <person name="Thomas B.C."/>
            <person name="Malmstrom R."/>
            <person name="Stieglmeier M."/>
            <person name="Klingl A."/>
            <person name="Woyke T."/>
            <person name="Ryan C.M."/>
            <person name="Banfield J.F."/>
        </authorList>
    </citation>
    <scope>NUCLEOTIDE SEQUENCE [LARGE SCALE GENOMIC DNA]</scope>
    <source>
        <strain evidence="1">CG07_land_8_20_14_0_80_42_15</strain>
    </source>
</reference>
<dbReference type="EMBL" id="PEWV01000078">
    <property type="protein sequence ID" value="PIU40787.1"/>
    <property type="molecule type" value="Genomic_DNA"/>
</dbReference>
<organism evidence="1 2">
    <name type="scientific">Candidatus Aquitaenariimonas noxiae</name>
    <dbReference type="NCBI Taxonomy" id="1974741"/>
    <lineage>
        <taxon>Bacteria</taxon>
        <taxon>Pseudomonadati</taxon>
        <taxon>Candidatus Omnitrophota</taxon>
        <taxon>Candidatus Aquitaenariimonas</taxon>
    </lineage>
</organism>
<proteinExistence type="predicted"/>